<dbReference type="Proteomes" id="UP000249375">
    <property type="component" value="Chromosome"/>
</dbReference>
<dbReference type="Gene3D" id="1.25.40.380">
    <property type="entry name" value="Protein of unknown function DUF1810"/>
    <property type="match status" value="1"/>
</dbReference>
<dbReference type="InterPro" id="IPR036287">
    <property type="entry name" value="Rv1873-like_sf"/>
</dbReference>
<sequence>MYNREYTPERISELKQNEIFVFGSNLAGAHGGGAARLAYNKFGAIWGEGVGLHGQSYAIPTMQGGVETIRPYVDDFIRFARTRPELKFYVTQIGCGIAGFKIREIAPLFQNALDVENVILPQSFVMELEGEDKYDLSRFVRIQASNYEQALKEVKDGLKRSHWIWYIFPQLKHLGHSWNSKFYGISGIEEAEAYLNHPVLGKRLREITNVLLMHKDLAAKDIFGGLDAMKVRSCMTLFNAASPNDIFEEVLAVFYDNTNDKRTINNLKTKK</sequence>
<dbReference type="EMBL" id="CP033459">
    <property type="protein sequence ID" value="QFQ11776.1"/>
    <property type="molecule type" value="Genomic_DNA"/>
</dbReference>
<dbReference type="InterPro" id="IPR014937">
    <property type="entry name" value="DUF1810"/>
</dbReference>
<proteinExistence type="predicted"/>
<name>A0A5P8E4B8_9BACT</name>
<protein>
    <submittedName>
        <fullName evidence="1">DUF1810 family protein</fullName>
    </submittedName>
</protein>
<organism evidence="1 2">
    <name type="scientific">Pseudoprevotella muciniphila</name>
    <dbReference type="NCBI Taxonomy" id="2133944"/>
    <lineage>
        <taxon>Bacteria</taxon>
        <taxon>Pseudomonadati</taxon>
        <taxon>Bacteroidota</taxon>
        <taxon>Bacteroidia</taxon>
        <taxon>Bacteroidales</taxon>
        <taxon>Prevotellaceae</taxon>
        <taxon>Pseudoprevotella</taxon>
    </lineage>
</organism>
<keyword evidence="2" id="KW-1185">Reference proteome</keyword>
<gene>
    <name evidence="1" type="ORF">C7Y71_001340</name>
</gene>
<evidence type="ECO:0000313" key="2">
    <source>
        <dbReference type="Proteomes" id="UP000249375"/>
    </source>
</evidence>
<dbReference type="AlphaFoldDB" id="A0A5P8E4B8"/>
<dbReference type="SUPFAM" id="SSF140736">
    <property type="entry name" value="Rv1873-like"/>
    <property type="match status" value="1"/>
</dbReference>
<dbReference type="OrthoDB" id="9798107at2"/>
<evidence type="ECO:0000313" key="1">
    <source>
        <dbReference type="EMBL" id="QFQ11776.1"/>
    </source>
</evidence>
<dbReference type="Pfam" id="PF08837">
    <property type="entry name" value="DUF1810"/>
    <property type="match status" value="1"/>
</dbReference>
<reference evidence="1 2" key="1">
    <citation type="submission" date="2018-11" db="EMBL/GenBank/DDBJ databases">
        <authorList>
            <person name="Na S.W."/>
            <person name="Baik M."/>
        </authorList>
    </citation>
    <scope>NUCLEOTIDE SEQUENCE [LARGE SCALE GENOMIC DNA]</scope>
    <source>
        <strain evidence="1 2">E39</strain>
    </source>
</reference>
<accession>A0A5P8E4B8</accession>
<dbReference type="KEGG" id="alq:C7Y71_001340"/>